<reference evidence="1 2" key="1">
    <citation type="submission" date="2019-04" db="EMBL/GenBank/DDBJ databases">
        <title>Microbes associate with the intestines of laboratory mice.</title>
        <authorList>
            <person name="Navarre W."/>
            <person name="Wong E."/>
            <person name="Huang K."/>
            <person name="Tropini C."/>
            <person name="Ng K."/>
            <person name="Yu B."/>
        </authorList>
    </citation>
    <scope>NUCLEOTIDE SEQUENCE [LARGE SCALE GENOMIC DNA]</scope>
    <source>
        <strain evidence="1 2">NM69_E16B</strain>
    </source>
</reference>
<accession>A0A4S2AKL8</accession>
<organism evidence="1 2">
    <name type="scientific">Bacteroides muris</name>
    <name type="common">ex Afrizal et al. 2022</name>
    <dbReference type="NCBI Taxonomy" id="2516960"/>
    <lineage>
        <taxon>Bacteria</taxon>
        <taxon>Pseudomonadati</taxon>
        <taxon>Bacteroidota</taxon>
        <taxon>Bacteroidia</taxon>
        <taxon>Bacteroidales</taxon>
        <taxon>Bacteroidaceae</taxon>
        <taxon>Bacteroides</taxon>
    </lineage>
</organism>
<keyword evidence="2" id="KW-1185">Reference proteome</keyword>
<sequence length="318" mass="36059">MQKIELNMPQNNQMLHFPVGHIMDRVLSLFHIVVSDNIHIQAIDNGLKKGIKYVLNDAPVGQPASLTGENVIEVNDNYCEFLYLICYAFLVINDCCLVLTDNVEGEASISKEEAESYCREAGEMLSEALKMLLPNENDNNYMAASRGKLFRFPNTSKPNKYTDFSDSMTIAGLTYILHHEFGHFIFEHDEDTPFNELDADKHAILHLKRWGEATKNENTIFAGIILALVASAFINPTLTATSYPDIDDRIEYALQFADDTLKENPNSLLYRIIGFSANIWANHFKVDIPKIASNESHKEYVCRIKAALVNHKRKTKII</sequence>
<dbReference type="RefSeq" id="WP_136011004.1">
    <property type="nucleotide sequence ID" value="NZ_SRYZ01000045.1"/>
</dbReference>
<comment type="caution">
    <text evidence="1">The sequence shown here is derived from an EMBL/GenBank/DDBJ whole genome shotgun (WGS) entry which is preliminary data.</text>
</comment>
<evidence type="ECO:0000313" key="1">
    <source>
        <dbReference type="EMBL" id="TGY01425.1"/>
    </source>
</evidence>
<dbReference type="Proteomes" id="UP000310532">
    <property type="component" value="Unassembled WGS sequence"/>
</dbReference>
<dbReference type="AlphaFoldDB" id="A0A4S2AKL8"/>
<name>A0A4S2AKL8_9BACE</name>
<dbReference type="EMBL" id="SRYZ01000045">
    <property type="protein sequence ID" value="TGY01425.1"/>
    <property type="molecule type" value="Genomic_DNA"/>
</dbReference>
<gene>
    <name evidence="1" type="ORF">E5355_15195</name>
</gene>
<proteinExistence type="predicted"/>
<protein>
    <submittedName>
        <fullName evidence="1">Uncharacterized protein</fullName>
    </submittedName>
</protein>
<evidence type="ECO:0000313" key="2">
    <source>
        <dbReference type="Proteomes" id="UP000310532"/>
    </source>
</evidence>